<evidence type="ECO:0000256" key="6">
    <source>
        <dbReference type="SAM" id="Phobius"/>
    </source>
</evidence>
<feature type="transmembrane region" description="Helical" evidence="6">
    <location>
        <begin position="360"/>
        <end position="381"/>
    </location>
</feature>
<protein>
    <recommendedName>
        <fullName evidence="7">Major facilitator superfamily (MFS) profile domain-containing protein</fullName>
    </recommendedName>
</protein>
<name>A0ABP7ZKN2_9MICO</name>
<dbReference type="CDD" id="cd06173">
    <property type="entry name" value="MFS_MefA_like"/>
    <property type="match status" value="1"/>
</dbReference>
<evidence type="ECO:0000256" key="5">
    <source>
        <dbReference type="ARBA" id="ARBA00023136"/>
    </source>
</evidence>
<dbReference type="PANTHER" id="PTHR23513:SF11">
    <property type="entry name" value="STAPHYLOFERRIN A TRANSPORTER"/>
    <property type="match status" value="1"/>
</dbReference>
<feature type="domain" description="Major facilitator superfamily (MFS) profile" evidence="7">
    <location>
        <begin position="1"/>
        <end position="409"/>
    </location>
</feature>
<evidence type="ECO:0000256" key="4">
    <source>
        <dbReference type="ARBA" id="ARBA00022989"/>
    </source>
</evidence>
<feature type="transmembrane region" description="Helical" evidence="6">
    <location>
        <begin position="155"/>
        <end position="176"/>
    </location>
</feature>
<feature type="transmembrane region" description="Helical" evidence="6">
    <location>
        <begin position="387"/>
        <end position="404"/>
    </location>
</feature>
<dbReference type="RefSeq" id="WP_344791625.1">
    <property type="nucleotide sequence ID" value="NZ_BAABBV010000001.1"/>
</dbReference>
<feature type="transmembrane region" description="Helical" evidence="6">
    <location>
        <begin position="88"/>
        <end position="111"/>
    </location>
</feature>
<dbReference type="InterPro" id="IPR036259">
    <property type="entry name" value="MFS_trans_sf"/>
</dbReference>
<proteinExistence type="predicted"/>
<dbReference type="Pfam" id="PF07690">
    <property type="entry name" value="MFS_1"/>
    <property type="match status" value="1"/>
</dbReference>
<dbReference type="PROSITE" id="PS50850">
    <property type="entry name" value="MFS"/>
    <property type="match status" value="1"/>
</dbReference>
<dbReference type="PANTHER" id="PTHR23513">
    <property type="entry name" value="INTEGRAL MEMBRANE EFFLUX PROTEIN-RELATED"/>
    <property type="match status" value="1"/>
</dbReference>
<organism evidence="8 9">
    <name type="scientific">Gryllotalpicola daejeonensis</name>
    <dbReference type="NCBI Taxonomy" id="993087"/>
    <lineage>
        <taxon>Bacteria</taxon>
        <taxon>Bacillati</taxon>
        <taxon>Actinomycetota</taxon>
        <taxon>Actinomycetes</taxon>
        <taxon>Micrococcales</taxon>
        <taxon>Microbacteriaceae</taxon>
        <taxon>Gryllotalpicola</taxon>
    </lineage>
</organism>
<dbReference type="InterPro" id="IPR020846">
    <property type="entry name" value="MFS_dom"/>
</dbReference>
<evidence type="ECO:0000256" key="1">
    <source>
        <dbReference type="ARBA" id="ARBA00004651"/>
    </source>
</evidence>
<keyword evidence="9" id="KW-1185">Reference proteome</keyword>
<sequence>MTTPIETRAAQESVAPLGHNRPYLLLMSGKTTQIVGEGLGVFAAPLVAFSLTHSVVLAGVIAAVGEAGSLVATLPAGVAADRLDRRRLLMAGAVVGLVLWALAAIGGFSGWLTGWQLAIVLFGVSVVTAVFGAAEVGAIRAVVAPGQMASAMAAIQGRGAVASLISGPLGGVLYAFSHAVPFAAGAIGHAAVAICTAFVRVPLNGDRANAKAAHPVAQLKEGIRFFASLPVLRNSLWLIMLINLTVSGTMIAINLQLVRTRTAPLLIGALDAVSGAAMLLGALIAPALIKRIPSGRITVIALAVMAVSFLAMALVHSYLGYLVFAALGALLIPALNAGVGGYIAAIVPDVLQGRVSSVSSLGYLAIAPLAPVVASVLLAQLGIVPTLWIFAAGLAAGAVGTAFVRELRRIGTPDSWAAEAIEWPPAGASAQPAR</sequence>
<dbReference type="SUPFAM" id="SSF103473">
    <property type="entry name" value="MFS general substrate transporter"/>
    <property type="match status" value="1"/>
</dbReference>
<comment type="subcellular location">
    <subcellularLocation>
        <location evidence="1">Cell membrane</location>
        <topology evidence="1">Multi-pass membrane protein</topology>
    </subcellularLocation>
</comment>
<dbReference type="Gene3D" id="1.20.1250.20">
    <property type="entry name" value="MFS general substrate transporter like domains"/>
    <property type="match status" value="1"/>
</dbReference>
<keyword evidence="2" id="KW-1003">Cell membrane</keyword>
<gene>
    <name evidence="8" type="ORF">GCM10022286_19920</name>
</gene>
<keyword evidence="5 6" id="KW-0472">Membrane</keyword>
<evidence type="ECO:0000259" key="7">
    <source>
        <dbReference type="PROSITE" id="PS50850"/>
    </source>
</evidence>
<accession>A0ABP7ZKN2</accession>
<feature type="transmembrane region" description="Helical" evidence="6">
    <location>
        <begin position="263"/>
        <end position="285"/>
    </location>
</feature>
<reference evidence="8" key="1">
    <citation type="journal article" date="2014" name="Int. J. Syst. Evol. Microbiol.">
        <title>Complete genome of a new Firmicutes species belonging to the dominant human colonic microbiota ('Ruminococcus bicirculans') reveals two chromosomes and a selective capacity to utilize plant glucans.</title>
        <authorList>
            <consortium name="NISC Comparative Sequencing Program"/>
            <person name="Wegmann U."/>
            <person name="Louis P."/>
            <person name="Goesmann A."/>
            <person name="Henrissat B."/>
            <person name="Duncan S.H."/>
            <person name="Flint H.J."/>
        </authorList>
    </citation>
    <scope>NUCLEOTIDE SEQUENCE</scope>
    <source>
        <strain evidence="8">JCM 17590</strain>
    </source>
</reference>
<dbReference type="InterPro" id="IPR011701">
    <property type="entry name" value="MFS"/>
</dbReference>
<feature type="transmembrane region" description="Helical" evidence="6">
    <location>
        <begin position="182"/>
        <end position="201"/>
    </location>
</feature>
<feature type="transmembrane region" description="Helical" evidence="6">
    <location>
        <begin position="117"/>
        <end position="143"/>
    </location>
</feature>
<comment type="caution">
    <text evidence="8">The sequence shown here is derived from an EMBL/GenBank/DDBJ whole genome shotgun (WGS) entry which is preliminary data.</text>
</comment>
<keyword evidence="4 6" id="KW-1133">Transmembrane helix</keyword>
<feature type="transmembrane region" description="Helical" evidence="6">
    <location>
        <begin position="236"/>
        <end position="257"/>
    </location>
</feature>
<reference evidence="8" key="2">
    <citation type="submission" date="2023-12" db="EMBL/GenBank/DDBJ databases">
        <authorList>
            <person name="Sun Q."/>
            <person name="Inoue M."/>
        </authorList>
    </citation>
    <scope>NUCLEOTIDE SEQUENCE</scope>
    <source>
        <strain evidence="8">JCM 17590</strain>
    </source>
</reference>
<feature type="transmembrane region" description="Helical" evidence="6">
    <location>
        <begin position="297"/>
        <end position="315"/>
    </location>
</feature>
<dbReference type="EMBL" id="BAABBV010000001">
    <property type="protein sequence ID" value="GAA4161796.1"/>
    <property type="molecule type" value="Genomic_DNA"/>
</dbReference>
<evidence type="ECO:0000256" key="2">
    <source>
        <dbReference type="ARBA" id="ARBA00022475"/>
    </source>
</evidence>
<evidence type="ECO:0000256" key="3">
    <source>
        <dbReference type="ARBA" id="ARBA00022692"/>
    </source>
</evidence>
<evidence type="ECO:0000313" key="9">
    <source>
        <dbReference type="Proteomes" id="UP001415169"/>
    </source>
</evidence>
<feature type="transmembrane region" description="Helical" evidence="6">
    <location>
        <begin position="321"/>
        <end position="348"/>
    </location>
</feature>
<evidence type="ECO:0000313" key="8">
    <source>
        <dbReference type="EMBL" id="GAA4161796.1"/>
    </source>
</evidence>
<keyword evidence="3 6" id="KW-0812">Transmembrane</keyword>
<dbReference type="Proteomes" id="UP001415169">
    <property type="component" value="Unassembled WGS sequence"/>
</dbReference>